<dbReference type="CDD" id="cd03215">
    <property type="entry name" value="ABC_Carb_Monos_II"/>
    <property type="match status" value="1"/>
</dbReference>
<reference evidence="17" key="1">
    <citation type="submission" date="2016-10" db="EMBL/GenBank/DDBJ databases">
        <authorList>
            <person name="Varghese N."/>
            <person name="Submissions S."/>
        </authorList>
    </citation>
    <scope>NUCLEOTIDE SEQUENCE [LARGE SCALE GENOMIC DNA]</scope>
    <source>
        <strain evidence="17">OK042</strain>
    </source>
</reference>
<comment type="subunit">
    <text evidence="3">The complex is composed of two ATP-binding proteins (LsrA), two transmembrane proteins (LsrC and LsrD) and a solute-binding protein (LsrB).</text>
</comment>
<dbReference type="InterPro" id="IPR003439">
    <property type="entry name" value="ABC_transporter-like_ATP-bd"/>
</dbReference>
<feature type="domain" description="ABC transporter" evidence="15">
    <location>
        <begin position="4"/>
        <end position="243"/>
    </location>
</feature>
<organism evidence="16 17">
    <name type="scientific">Brevibacillus centrosporus</name>
    <dbReference type="NCBI Taxonomy" id="54910"/>
    <lineage>
        <taxon>Bacteria</taxon>
        <taxon>Bacillati</taxon>
        <taxon>Bacillota</taxon>
        <taxon>Bacilli</taxon>
        <taxon>Bacillales</taxon>
        <taxon>Paenibacillaceae</taxon>
        <taxon>Brevibacillus</taxon>
    </lineage>
</organism>
<evidence type="ECO:0000256" key="8">
    <source>
        <dbReference type="ARBA" id="ARBA00022741"/>
    </source>
</evidence>
<keyword evidence="10" id="KW-1278">Translocase</keyword>
<evidence type="ECO:0000313" key="16">
    <source>
        <dbReference type="EMBL" id="SFK74897.1"/>
    </source>
</evidence>
<evidence type="ECO:0000256" key="13">
    <source>
        <dbReference type="ARBA" id="ARBA00023798"/>
    </source>
</evidence>
<dbReference type="PROSITE" id="PS00211">
    <property type="entry name" value="ABC_TRANSPORTER_1"/>
    <property type="match status" value="1"/>
</dbReference>
<evidence type="ECO:0000256" key="1">
    <source>
        <dbReference type="ARBA" id="ARBA00004417"/>
    </source>
</evidence>
<keyword evidence="6" id="KW-1003">Cell membrane</keyword>
<dbReference type="PANTHER" id="PTHR43790">
    <property type="entry name" value="CARBOHYDRATE TRANSPORT ATP-BINDING PROTEIN MG119-RELATED"/>
    <property type="match status" value="1"/>
</dbReference>
<comment type="similarity">
    <text evidence="2">Belongs to the ABC transporter superfamily. AI-2 autoinducer porter (TC 3.A.1.2.8) family.</text>
</comment>
<sequence length="496" mass="54066">MSTLHMQGIEKQFSGVPALRTVDFEVKAGEVHALLGANGAGKSTLMKILTGAYQADGGSISIDGQAVQIQSPQDAKALGIQCVYQEVDTALVPYLSVAENILLDQLVQDKVSSFVSWQRLYAQSEELLRGFGFSIPVQMTVEECSLSEKQLILIARATVQKAKFVIFDEPTAPLSTKESERLFHIIAQLKKAGVGIIYISHRLPEIFEICDRITIMRDGQHVITTETQATNMDEVISHMLGKSFAEEFPKAVVEIGEPIFEVIGARGGKVRHADLTVREGEIVGVVGLVGAGKTELARLLFGADAAEAGEIKLKGTQLRIRTPKDAVDAGIVLVPEERRKEGIFVEESVKSNLSVATISKWSPFGFIRSGLEVGLAKELVQRLGVKTADISQLVGFLSGGNQQKVAIGKWLETDASIFMFDEPTKGVDIGAKSDIYRLIGNLAEQKKGVLYFSCEFQEVIGIADRVLIMFEGQIVKELSRDQATQELIMYYASGGE</sequence>
<dbReference type="RefSeq" id="WP_092275131.1">
    <property type="nucleotide sequence ID" value="NZ_BJOE01000046.1"/>
</dbReference>
<dbReference type="InterPro" id="IPR050107">
    <property type="entry name" value="ABC_carbohydrate_import_ATPase"/>
</dbReference>
<evidence type="ECO:0000256" key="14">
    <source>
        <dbReference type="ARBA" id="ARBA00034076"/>
    </source>
</evidence>
<dbReference type="InterPro" id="IPR003593">
    <property type="entry name" value="AAA+_ATPase"/>
</dbReference>
<comment type="function">
    <text evidence="12">Part of the ABC transporter complex LsrABCD involved in autoinducer 2 (AI-2) import. Responsible for energy coupling to the transport system.</text>
</comment>
<dbReference type="PROSITE" id="PS50893">
    <property type="entry name" value="ABC_TRANSPORTER_2"/>
    <property type="match status" value="2"/>
</dbReference>
<evidence type="ECO:0000256" key="2">
    <source>
        <dbReference type="ARBA" id="ARBA00009404"/>
    </source>
</evidence>
<keyword evidence="11" id="KW-0472">Membrane</keyword>
<keyword evidence="9 16" id="KW-0067">ATP-binding</keyword>
<protein>
    <recommendedName>
        <fullName evidence="4">Autoinducer 2 import ATP-binding protein LsrA</fullName>
        <ecNumber evidence="13">7.6.2.13</ecNumber>
    </recommendedName>
</protein>
<feature type="domain" description="ABC transporter" evidence="15">
    <location>
        <begin position="253"/>
        <end position="496"/>
    </location>
</feature>
<dbReference type="STRING" id="1884381.SAMN05518846_11919"/>
<dbReference type="InterPro" id="IPR027417">
    <property type="entry name" value="P-loop_NTPase"/>
</dbReference>
<keyword evidence="7" id="KW-0677">Repeat</keyword>
<evidence type="ECO:0000256" key="6">
    <source>
        <dbReference type="ARBA" id="ARBA00022475"/>
    </source>
</evidence>
<evidence type="ECO:0000256" key="7">
    <source>
        <dbReference type="ARBA" id="ARBA00022737"/>
    </source>
</evidence>
<evidence type="ECO:0000256" key="10">
    <source>
        <dbReference type="ARBA" id="ARBA00022967"/>
    </source>
</evidence>
<dbReference type="CDD" id="cd03216">
    <property type="entry name" value="ABC_Carb_Monos_I"/>
    <property type="match status" value="1"/>
</dbReference>
<evidence type="ECO:0000256" key="3">
    <source>
        <dbReference type="ARBA" id="ARBA00011262"/>
    </source>
</evidence>
<evidence type="ECO:0000256" key="5">
    <source>
        <dbReference type="ARBA" id="ARBA00022448"/>
    </source>
</evidence>
<comment type="catalytic activity">
    <reaction evidence="14">
        <text>ATP + H2O + (2R,4S)-2-methyl-2,3,3,4-tetrahydroxytetrahydrofuran-[AI-2-binding protein]Side 1 = ADP + phosphate + (2R,4S)-2-methyl-2,3,3,4-tetrahydroxytetrahydrofuranSide 2 + [AI-2-binding protein]Side 1.</text>
        <dbReference type="EC" id="7.6.2.13"/>
    </reaction>
</comment>
<dbReference type="GO" id="GO:0016887">
    <property type="term" value="F:ATP hydrolysis activity"/>
    <property type="evidence" value="ECO:0007669"/>
    <property type="project" value="InterPro"/>
</dbReference>
<comment type="subcellular location">
    <subcellularLocation>
        <location evidence="1">Cell inner membrane</location>
        <topology evidence="1">Peripheral membrane protein</topology>
    </subcellularLocation>
</comment>
<name>A0A1I4C3B3_9BACL</name>
<proteinExistence type="inferred from homology"/>
<evidence type="ECO:0000256" key="4">
    <source>
        <dbReference type="ARBA" id="ARBA00019459"/>
    </source>
</evidence>
<dbReference type="InterPro" id="IPR017871">
    <property type="entry name" value="ABC_transporter-like_CS"/>
</dbReference>
<evidence type="ECO:0000256" key="12">
    <source>
        <dbReference type="ARBA" id="ARBA00023747"/>
    </source>
</evidence>
<dbReference type="Gene3D" id="3.40.50.300">
    <property type="entry name" value="P-loop containing nucleotide triphosphate hydrolases"/>
    <property type="match status" value="2"/>
</dbReference>
<dbReference type="Pfam" id="PF00005">
    <property type="entry name" value="ABC_tran"/>
    <property type="match status" value="2"/>
</dbReference>
<accession>A0A1I4C3B3</accession>
<dbReference type="AlphaFoldDB" id="A0A1I4C3B3"/>
<evidence type="ECO:0000256" key="11">
    <source>
        <dbReference type="ARBA" id="ARBA00023136"/>
    </source>
</evidence>
<dbReference type="GO" id="GO:0005524">
    <property type="term" value="F:ATP binding"/>
    <property type="evidence" value="ECO:0007669"/>
    <property type="project" value="UniProtKB-KW"/>
</dbReference>
<dbReference type="SUPFAM" id="SSF52540">
    <property type="entry name" value="P-loop containing nucleoside triphosphate hydrolases"/>
    <property type="match status" value="2"/>
</dbReference>
<evidence type="ECO:0000259" key="15">
    <source>
        <dbReference type="PROSITE" id="PS50893"/>
    </source>
</evidence>
<keyword evidence="8" id="KW-0547">Nucleotide-binding</keyword>
<dbReference type="FunFam" id="3.40.50.300:FF:000127">
    <property type="entry name" value="Ribose import ATP-binding protein RbsA"/>
    <property type="match status" value="1"/>
</dbReference>
<dbReference type="Proteomes" id="UP000198915">
    <property type="component" value="Unassembled WGS sequence"/>
</dbReference>
<evidence type="ECO:0000256" key="9">
    <source>
        <dbReference type="ARBA" id="ARBA00022840"/>
    </source>
</evidence>
<dbReference type="GO" id="GO:0005886">
    <property type="term" value="C:plasma membrane"/>
    <property type="evidence" value="ECO:0007669"/>
    <property type="project" value="UniProtKB-SubCell"/>
</dbReference>
<dbReference type="EMBL" id="FORT01000019">
    <property type="protein sequence ID" value="SFK74897.1"/>
    <property type="molecule type" value="Genomic_DNA"/>
</dbReference>
<keyword evidence="16" id="KW-0762">Sugar transport</keyword>
<gene>
    <name evidence="16" type="ORF">SAMN05518846_11919</name>
</gene>
<keyword evidence="5" id="KW-0813">Transport</keyword>
<dbReference type="PANTHER" id="PTHR43790:SF2">
    <property type="entry name" value="AUTOINDUCER 2 IMPORT ATP-BINDING PROTEIN LSRA"/>
    <property type="match status" value="1"/>
</dbReference>
<keyword evidence="17" id="KW-1185">Reference proteome</keyword>
<dbReference type="EC" id="7.6.2.13" evidence="13"/>
<dbReference type="SMART" id="SM00382">
    <property type="entry name" value="AAA"/>
    <property type="match status" value="2"/>
</dbReference>
<evidence type="ECO:0000313" key="17">
    <source>
        <dbReference type="Proteomes" id="UP000198915"/>
    </source>
</evidence>